<sequence length="139" mass="15570">MVPCCESRLDQVQNKALYAESTANRSTFILYINPCVFRFTKSHQQELCGGLTVHRIQMQGADTSSAEAQVCGLPTTSAAVLDKRDRKRVGQMGKCVPPVRHSFHATRHEGVMLPGHRFIFPEDRQGQPTLTCRIEKESP</sequence>
<gene>
    <name evidence="1" type="ORF">ASPSYDRAFT_52102</name>
</gene>
<dbReference type="GeneID" id="63764503"/>
<dbReference type="Proteomes" id="UP000184356">
    <property type="component" value="Unassembled WGS sequence"/>
</dbReference>
<feature type="non-terminal residue" evidence="1">
    <location>
        <position position="139"/>
    </location>
</feature>
<protein>
    <submittedName>
        <fullName evidence="1">Uncharacterized protein</fullName>
    </submittedName>
</protein>
<dbReference type="RefSeq" id="XP_040696048.1">
    <property type="nucleotide sequence ID" value="XM_040848430.1"/>
</dbReference>
<name>A0A1L9SYD9_9EURO</name>
<dbReference type="AlphaFoldDB" id="A0A1L9SYD9"/>
<proteinExistence type="predicted"/>
<keyword evidence="2" id="KW-1185">Reference proteome</keyword>
<evidence type="ECO:0000313" key="1">
    <source>
        <dbReference type="EMBL" id="OJJ52242.1"/>
    </source>
</evidence>
<organism evidence="1 2">
    <name type="scientific">Aspergillus sydowii CBS 593.65</name>
    <dbReference type="NCBI Taxonomy" id="1036612"/>
    <lineage>
        <taxon>Eukaryota</taxon>
        <taxon>Fungi</taxon>
        <taxon>Dikarya</taxon>
        <taxon>Ascomycota</taxon>
        <taxon>Pezizomycotina</taxon>
        <taxon>Eurotiomycetes</taxon>
        <taxon>Eurotiomycetidae</taxon>
        <taxon>Eurotiales</taxon>
        <taxon>Aspergillaceae</taxon>
        <taxon>Aspergillus</taxon>
        <taxon>Aspergillus subgen. Nidulantes</taxon>
    </lineage>
</organism>
<dbReference type="EMBL" id="KV878603">
    <property type="protein sequence ID" value="OJJ52242.1"/>
    <property type="molecule type" value="Genomic_DNA"/>
</dbReference>
<evidence type="ECO:0000313" key="2">
    <source>
        <dbReference type="Proteomes" id="UP000184356"/>
    </source>
</evidence>
<reference evidence="2" key="1">
    <citation type="journal article" date="2017" name="Genome Biol.">
        <title>Comparative genomics reveals high biological diversity and specific adaptations in the industrially and medically important fungal genus Aspergillus.</title>
        <authorList>
            <person name="de Vries R.P."/>
            <person name="Riley R."/>
            <person name="Wiebenga A."/>
            <person name="Aguilar-Osorio G."/>
            <person name="Amillis S."/>
            <person name="Uchima C.A."/>
            <person name="Anderluh G."/>
            <person name="Asadollahi M."/>
            <person name="Askin M."/>
            <person name="Barry K."/>
            <person name="Battaglia E."/>
            <person name="Bayram O."/>
            <person name="Benocci T."/>
            <person name="Braus-Stromeyer S.A."/>
            <person name="Caldana C."/>
            <person name="Canovas D."/>
            <person name="Cerqueira G.C."/>
            <person name="Chen F."/>
            <person name="Chen W."/>
            <person name="Choi C."/>
            <person name="Clum A."/>
            <person name="Dos Santos R.A."/>
            <person name="Damasio A.R."/>
            <person name="Diallinas G."/>
            <person name="Emri T."/>
            <person name="Fekete E."/>
            <person name="Flipphi M."/>
            <person name="Freyberg S."/>
            <person name="Gallo A."/>
            <person name="Gournas C."/>
            <person name="Habgood R."/>
            <person name="Hainaut M."/>
            <person name="Harispe M.L."/>
            <person name="Henrissat B."/>
            <person name="Hilden K.S."/>
            <person name="Hope R."/>
            <person name="Hossain A."/>
            <person name="Karabika E."/>
            <person name="Karaffa L."/>
            <person name="Karanyi Z."/>
            <person name="Krasevec N."/>
            <person name="Kuo A."/>
            <person name="Kusch H."/>
            <person name="LaButti K."/>
            <person name="Lagendijk E.L."/>
            <person name="Lapidus A."/>
            <person name="Levasseur A."/>
            <person name="Lindquist E."/>
            <person name="Lipzen A."/>
            <person name="Logrieco A.F."/>
            <person name="MacCabe A."/>
            <person name="Maekelae M.R."/>
            <person name="Malavazi I."/>
            <person name="Melin P."/>
            <person name="Meyer V."/>
            <person name="Mielnichuk N."/>
            <person name="Miskei M."/>
            <person name="Molnar A.P."/>
            <person name="Mule G."/>
            <person name="Ngan C.Y."/>
            <person name="Orejas M."/>
            <person name="Orosz E."/>
            <person name="Ouedraogo J.P."/>
            <person name="Overkamp K.M."/>
            <person name="Park H.-S."/>
            <person name="Perrone G."/>
            <person name="Piumi F."/>
            <person name="Punt P.J."/>
            <person name="Ram A.F."/>
            <person name="Ramon A."/>
            <person name="Rauscher S."/>
            <person name="Record E."/>
            <person name="Riano-Pachon D.M."/>
            <person name="Robert V."/>
            <person name="Roehrig J."/>
            <person name="Ruller R."/>
            <person name="Salamov A."/>
            <person name="Salih N.S."/>
            <person name="Samson R.A."/>
            <person name="Sandor E."/>
            <person name="Sanguinetti M."/>
            <person name="Schuetze T."/>
            <person name="Sepcic K."/>
            <person name="Shelest E."/>
            <person name="Sherlock G."/>
            <person name="Sophianopoulou V."/>
            <person name="Squina F.M."/>
            <person name="Sun H."/>
            <person name="Susca A."/>
            <person name="Todd R.B."/>
            <person name="Tsang A."/>
            <person name="Unkles S.E."/>
            <person name="van de Wiele N."/>
            <person name="van Rossen-Uffink D."/>
            <person name="Oliveira J.V."/>
            <person name="Vesth T.C."/>
            <person name="Visser J."/>
            <person name="Yu J.-H."/>
            <person name="Zhou M."/>
            <person name="Andersen M.R."/>
            <person name="Archer D.B."/>
            <person name="Baker S.E."/>
            <person name="Benoit I."/>
            <person name="Brakhage A.A."/>
            <person name="Braus G.H."/>
            <person name="Fischer R."/>
            <person name="Frisvad J.C."/>
            <person name="Goldman G.H."/>
            <person name="Houbraken J."/>
            <person name="Oakley B."/>
            <person name="Pocsi I."/>
            <person name="Scazzocchio C."/>
            <person name="Seiboth B."/>
            <person name="vanKuyk P.A."/>
            <person name="Wortman J."/>
            <person name="Dyer P.S."/>
            <person name="Grigoriev I.V."/>
        </authorList>
    </citation>
    <scope>NUCLEOTIDE SEQUENCE [LARGE SCALE GENOMIC DNA]</scope>
    <source>
        <strain evidence="2">CBS 593.65</strain>
    </source>
</reference>
<dbReference type="VEuPathDB" id="FungiDB:ASPSYDRAFT_52102"/>
<accession>A0A1L9SYD9</accession>